<dbReference type="PANTHER" id="PTHR33799:SF1">
    <property type="entry name" value="PTS SYSTEM MANNOSE-SPECIFIC EIIAB COMPONENT-RELATED"/>
    <property type="match status" value="1"/>
</dbReference>
<dbReference type="GO" id="GO:0005737">
    <property type="term" value="C:cytoplasm"/>
    <property type="evidence" value="ECO:0007669"/>
    <property type="project" value="UniProtKB-SubCell"/>
</dbReference>
<dbReference type="GO" id="GO:0009401">
    <property type="term" value="P:phosphoenolpyruvate-dependent sugar phosphotransferase system"/>
    <property type="evidence" value="ECO:0007669"/>
    <property type="project" value="UniProtKB-KW"/>
</dbReference>
<proteinExistence type="predicted"/>
<dbReference type="OrthoDB" id="6623712at2"/>
<evidence type="ECO:0000256" key="6">
    <source>
        <dbReference type="ARBA" id="ARBA00022683"/>
    </source>
</evidence>
<dbReference type="InterPro" id="IPR051471">
    <property type="entry name" value="Bacterial_PTS_sugar_comp"/>
</dbReference>
<dbReference type="EMBL" id="LWAE01000012">
    <property type="protein sequence ID" value="KZL88954.1"/>
    <property type="molecule type" value="Genomic_DNA"/>
</dbReference>
<keyword evidence="6" id="KW-0598">Phosphotransferase system</keyword>
<keyword evidence="7" id="KW-0418">Kinase</keyword>
<dbReference type="Proteomes" id="UP000076603">
    <property type="component" value="Unassembled WGS sequence"/>
</dbReference>
<evidence type="ECO:0000256" key="3">
    <source>
        <dbReference type="ARBA" id="ARBA00022490"/>
    </source>
</evidence>
<gene>
    <name evidence="9" type="ORF">CLMAG_56450</name>
</gene>
<feature type="domain" description="PTS EIIA type-4" evidence="8">
    <location>
        <begin position="1"/>
        <end position="122"/>
    </location>
</feature>
<evidence type="ECO:0000313" key="9">
    <source>
        <dbReference type="EMBL" id="KZL88954.1"/>
    </source>
</evidence>
<dbReference type="GO" id="GO:0016020">
    <property type="term" value="C:membrane"/>
    <property type="evidence" value="ECO:0007669"/>
    <property type="project" value="InterPro"/>
</dbReference>
<name>A0A162QTR2_9CLOT</name>
<dbReference type="InterPro" id="IPR004701">
    <property type="entry name" value="PTS_EIIA_man-typ"/>
</dbReference>
<dbReference type="InterPro" id="IPR036662">
    <property type="entry name" value="PTS_EIIA_man-typ_sf"/>
</dbReference>
<accession>A0A162QTR2</accession>
<dbReference type="GO" id="GO:0016301">
    <property type="term" value="F:kinase activity"/>
    <property type="evidence" value="ECO:0007669"/>
    <property type="project" value="UniProtKB-KW"/>
</dbReference>
<comment type="subcellular location">
    <subcellularLocation>
        <location evidence="1">Cytoplasm</location>
    </subcellularLocation>
</comment>
<keyword evidence="10" id="KW-1185">Reference proteome</keyword>
<dbReference type="STRING" id="1121326.CLMAG_56450"/>
<dbReference type="RefSeq" id="WP_066630146.1">
    <property type="nucleotide sequence ID" value="NZ_FQXL01000065.1"/>
</dbReference>
<evidence type="ECO:0000256" key="7">
    <source>
        <dbReference type="ARBA" id="ARBA00022777"/>
    </source>
</evidence>
<evidence type="ECO:0000313" key="10">
    <source>
        <dbReference type="Proteomes" id="UP000076603"/>
    </source>
</evidence>
<evidence type="ECO:0000259" key="8">
    <source>
        <dbReference type="PROSITE" id="PS51096"/>
    </source>
</evidence>
<protein>
    <submittedName>
        <fullName evidence="9">PTS system fructose IIA component</fullName>
    </submittedName>
</protein>
<dbReference type="PROSITE" id="PS51096">
    <property type="entry name" value="PTS_EIIA_TYPE_4"/>
    <property type="match status" value="1"/>
</dbReference>
<keyword evidence="4" id="KW-0762">Sugar transport</keyword>
<reference evidence="9 10" key="1">
    <citation type="submission" date="2016-04" db="EMBL/GenBank/DDBJ databases">
        <title>Genome sequence of Clostridium magnum DSM 2767.</title>
        <authorList>
            <person name="Poehlein A."/>
            <person name="Uhlig R."/>
            <person name="Fischer R."/>
            <person name="Bahl H."/>
            <person name="Daniel R."/>
        </authorList>
    </citation>
    <scope>NUCLEOTIDE SEQUENCE [LARGE SCALE GENOMIC DNA]</scope>
    <source>
        <strain evidence="9 10">DSM 2767</strain>
    </source>
</reference>
<dbReference type="InterPro" id="IPR033887">
    <property type="entry name" value="PTS_IIA_man"/>
</dbReference>
<dbReference type="PANTHER" id="PTHR33799">
    <property type="entry name" value="PTS PERMEASE-RELATED-RELATED"/>
    <property type="match status" value="1"/>
</dbReference>
<dbReference type="SUPFAM" id="SSF53062">
    <property type="entry name" value="PTS system fructose IIA component-like"/>
    <property type="match status" value="1"/>
</dbReference>
<dbReference type="PATRIC" id="fig|1121326.3.peg.5707"/>
<keyword evidence="3" id="KW-0963">Cytoplasm</keyword>
<organism evidence="9 10">
    <name type="scientific">Clostridium magnum DSM 2767</name>
    <dbReference type="NCBI Taxonomy" id="1121326"/>
    <lineage>
        <taxon>Bacteria</taxon>
        <taxon>Bacillati</taxon>
        <taxon>Bacillota</taxon>
        <taxon>Clostridia</taxon>
        <taxon>Eubacteriales</taxon>
        <taxon>Clostridiaceae</taxon>
        <taxon>Clostridium</taxon>
    </lineage>
</organism>
<evidence type="ECO:0000256" key="2">
    <source>
        <dbReference type="ARBA" id="ARBA00022448"/>
    </source>
</evidence>
<evidence type="ECO:0000256" key="4">
    <source>
        <dbReference type="ARBA" id="ARBA00022597"/>
    </source>
</evidence>
<dbReference type="Pfam" id="PF03610">
    <property type="entry name" value="EIIA-man"/>
    <property type="match status" value="1"/>
</dbReference>
<evidence type="ECO:0000256" key="5">
    <source>
        <dbReference type="ARBA" id="ARBA00022679"/>
    </source>
</evidence>
<evidence type="ECO:0000256" key="1">
    <source>
        <dbReference type="ARBA" id="ARBA00004496"/>
    </source>
</evidence>
<keyword evidence="2" id="KW-0813">Transport</keyword>
<dbReference type="AlphaFoldDB" id="A0A162QTR2"/>
<comment type="caution">
    <text evidence="9">The sequence shown here is derived from an EMBL/GenBank/DDBJ whole genome shotgun (WGS) entry which is preliminary data.</text>
</comment>
<dbReference type="CDD" id="cd00006">
    <property type="entry name" value="PTS_IIA_man"/>
    <property type="match status" value="1"/>
</dbReference>
<dbReference type="Gene3D" id="3.40.50.510">
    <property type="entry name" value="Phosphotransferase system, mannose-type IIA component"/>
    <property type="match status" value="1"/>
</dbReference>
<sequence>MTQIILASHGYLAKGMKDTLNMIIGDVSMVEAFSSYRDEDVNVRDAVEEIIKEKYDKGDIFILTDILGGSVNTEMMSLIKEYPKIHVLSGMNLPVVISLATQTDEVSENELQQIIKDSQQSIVYCNKLLNECKNMQEGDL</sequence>
<keyword evidence="5" id="KW-0808">Transferase</keyword>